<evidence type="ECO:0000313" key="2">
    <source>
        <dbReference type="EMBL" id="MER2491993.1"/>
    </source>
</evidence>
<keyword evidence="1" id="KW-0472">Membrane</keyword>
<gene>
    <name evidence="2" type="ORF">ABS311_08860</name>
</gene>
<dbReference type="EMBL" id="JBELOE010000185">
    <property type="protein sequence ID" value="MER2491993.1"/>
    <property type="molecule type" value="Genomic_DNA"/>
</dbReference>
<name>A0ABV1RGC5_9ALTE</name>
<protein>
    <recommendedName>
        <fullName evidence="4">DUF3379 domain-containing protein</fullName>
    </recommendedName>
</protein>
<organism evidence="2 3">
    <name type="scientific">Catenovulum sediminis</name>
    <dbReference type="NCBI Taxonomy" id="1740262"/>
    <lineage>
        <taxon>Bacteria</taxon>
        <taxon>Pseudomonadati</taxon>
        <taxon>Pseudomonadota</taxon>
        <taxon>Gammaproteobacteria</taxon>
        <taxon>Alteromonadales</taxon>
        <taxon>Alteromonadaceae</taxon>
        <taxon>Catenovulum</taxon>
    </lineage>
</organism>
<evidence type="ECO:0008006" key="4">
    <source>
        <dbReference type="Google" id="ProtNLM"/>
    </source>
</evidence>
<keyword evidence="1" id="KW-0812">Transmembrane</keyword>
<dbReference type="Proteomes" id="UP001467690">
    <property type="component" value="Unassembled WGS sequence"/>
</dbReference>
<dbReference type="RefSeq" id="WP_143871864.1">
    <property type="nucleotide sequence ID" value="NZ_CP041660.1"/>
</dbReference>
<accession>A0ABV1RGC5</accession>
<comment type="caution">
    <text evidence="2">The sequence shown here is derived from an EMBL/GenBank/DDBJ whole genome shotgun (WGS) entry which is preliminary data.</text>
</comment>
<reference evidence="2 3" key="1">
    <citation type="submission" date="2024-06" db="EMBL/GenBank/DDBJ databases">
        <authorList>
            <person name="Chen R.Y."/>
        </authorList>
    </citation>
    <scope>NUCLEOTIDE SEQUENCE [LARGE SCALE GENOMIC DNA]</scope>
    <source>
        <strain evidence="2 3">D2</strain>
    </source>
</reference>
<evidence type="ECO:0000313" key="3">
    <source>
        <dbReference type="Proteomes" id="UP001467690"/>
    </source>
</evidence>
<proteinExistence type="predicted"/>
<evidence type="ECO:0000256" key="1">
    <source>
        <dbReference type="SAM" id="Phobius"/>
    </source>
</evidence>
<keyword evidence="3" id="KW-1185">Reference proteome</keyword>
<feature type="transmembrane region" description="Helical" evidence="1">
    <location>
        <begin position="54"/>
        <end position="72"/>
    </location>
</feature>
<sequence length="218" mass="25079">MNSENVKPNDPEQAKNWQTLYQKSCQQTSVPPQLKQQIIRNLQKKKTAQKNIKPWLALAASFVVAVLMLQVYQSKPMFQQIQPQVELIELELLQEITETQNKPEFIVNIEKRLANYQQQQIAINNAFKNQMLRLQSSYLNKPDALLYARYAVLKQENEQLILSLCDNKTLQVLKSSGLNKKAQKSWLNRLQPYQTVQILLSDAGQIAGILPSQIKNCS</sequence>
<keyword evidence="1" id="KW-1133">Transmembrane helix</keyword>